<dbReference type="AlphaFoldDB" id="A0AAD2JGS3"/>
<accession>A0AAD2JGS3</accession>
<name>A0AAD2JGS3_9STRA</name>
<dbReference type="InterPro" id="IPR002939">
    <property type="entry name" value="DnaJ_C"/>
</dbReference>
<keyword evidence="1" id="KW-0143">Chaperone</keyword>
<feature type="signal peptide" evidence="2">
    <location>
        <begin position="1"/>
        <end position="26"/>
    </location>
</feature>
<dbReference type="PROSITE" id="PS50076">
    <property type="entry name" value="DNAJ_2"/>
    <property type="match status" value="1"/>
</dbReference>
<dbReference type="PANTHER" id="PTHR24078">
    <property type="entry name" value="DNAJ HOMOLOG SUBFAMILY C MEMBER"/>
    <property type="match status" value="1"/>
</dbReference>
<reference evidence="4" key="1">
    <citation type="submission" date="2023-08" db="EMBL/GenBank/DDBJ databases">
        <authorList>
            <person name="Audoor S."/>
            <person name="Bilcke G."/>
        </authorList>
    </citation>
    <scope>NUCLEOTIDE SEQUENCE</scope>
</reference>
<dbReference type="InterPro" id="IPR008971">
    <property type="entry name" value="HSP40/DnaJ_pept-bd"/>
</dbReference>
<proteinExistence type="predicted"/>
<dbReference type="SUPFAM" id="SSF49493">
    <property type="entry name" value="HSP40/DnaJ peptide-binding domain"/>
    <property type="match status" value="1"/>
</dbReference>
<dbReference type="PANTHER" id="PTHR24078:SF553">
    <property type="entry name" value="DNAJ HOMOLOG SUBFAMILY B MEMBER 5"/>
    <property type="match status" value="1"/>
</dbReference>
<dbReference type="PRINTS" id="PR00625">
    <property type="entry name" value="JDOMAIN"/>
</dbReference>
<dbReference type="Pfam" id="PF01556">
    <property type="entry name" value="DnaJ_C"/>
    <property type="match status" value="1"/>
</dbReference>
<dbReference type="InterPro" id="IPR001623">
    <property type="entry name" value="DnaJ_domain"/>
</dbReference>
<dbReference type="CDD" id="cd06257">
    <property type="entry name" value="DnaJ"/>
    <property type="match status" value="1"/>
</dbReference>
<dbReference type="Proteomes" id="UP001295423">
    <property type="component" value="Unassembled WGS sequence"/>
</dbReference>
<dbReference type="GO" id="GO:0051082">
    <property type="term" value="F:unfolded protein binding"/>
    <property type="evidence" value="ECO:0007669"/>
    <property type="project" value="InterPro"/>
</dbReference>
<dbReference type="EMBL" id="CAKOGP040001747">
    <property type="protein sequence ID" value="CAJ1948465.1"/>
    <property type="molecule type" value="Genomic_DNA"/>
</dbReference>
<gene>
    <name evidence="4" type="ORF">CYCCA115_LOCUS11630</name>
</gene>
<sequence length="417" mass="47023">MHITIVKRIFLITSLLFLTLCHNGAAARTQSNPYKILGVAASSNQDEIQKQYRKKCLQYHPDKNVNKSKKERDKCEEMFKTIQSAYNLIGSPEAKRKYDMFGDRGTPFASASSAQSAQSYASSNGYTSSAPYGTDPVAQAFFRAFQSAGAGGPKFYYSNGRFGMQSPFQDNANSAFSTATQAGMSFKSIYKQQIKIPLEDLYEGVNNFQFKLVDNLWTRVRAAIRGKVMLISFYQGLIYSLPILRASRFLAFCAWLVIVHATLPKPDPSKVYQSDLRPGLKGGEARVKFASTSFMTPEIIFEIHERPHKQYTRIDNDLHTQLTITPAEAKKGCLKKISSIDGKSTIEVEIKPNKMEDGEEIRIVGKGWPIKNHSNNSQNSNRGDDGYLYGDMVVKVLVRKRARRKKKYPQSKHQQKD</sequence>
<evidence type="ECO:0000256" key="1">
    <source>
        <dbReference type="ARBA" id="ARBA00023186"/>
    </source>
</evidence>
<feature type="domain" description="J" evidence="3">
    <location>
        <begin position="32"/>
        <end position="102"/>
    </location>
</feature>
<evidence type="ECO:0000313" key="5">
    <source>
        <dbReference type="Proteomes" id="UP001295423"/>
    </source>
</evidence>
<dbReference type="GO" id="GO:0006457">
    <property type="term" value="P:protein folding"/>
    <property type="evidence" value="ECO:0007669"/>
    <property type="project" value="InterPro"/>
</dbReference>
<dbReference type="Gene3D" id="2.60.260.20">
    <property type="entry name" value="Urease metallochaperone UreE, N-terminal domain"/>
    <property type="match status" value="1"/>
</dbReference>
<dbReference type="SMART" id="SM00271">
    <property type="entry name" value="DnaJ"/>
    <property type="match status" value="1"/>
</dbReference>
<evidence type="ECO:0000259" key="3">
    <source>
        <dbReference type="PROSITE" id="PS50076"/>
    </source>
</evidence>
<dbReference type="Gene3D" id="1.10.287.110">
    <property type="entry name" value="DnaJ domain"/>
    <property type="match status" value="1"/>
</dbReference>
<organism evidence="4 5">
    <name type="scientific">Cylindrotheca closterium</name>
    <dbReference type="NCBI Taxonomy" id="2856"/>
    <lineage>
        <taxon>Eukaryota</taxon>
        <taxon>Sar</taxon>
        <taxon>Stramenopiles</taxon>
        <taxon>Ochrophyta</taxon>
        <taxon>Bacillariophyta</taxon>
        <taxon>Bacillariophyceae</taxon>
        <taxon>Bacillariophycidae</taxon>
        <taxon>Bacillariales</taxon>
        <taxon>Bacillariaceae</taxon>
        <taxon>Cylindrotheca</taxon>
    </lineage>
</organism>
<protein>
    <recommendedName>
        <fullName evidence="3">J domain-containing protein</fullName>
    </recommendedName>
</protein>
<dbReference type="Pfam" id="PF00226">
    <property type="entry name" value="DnaJ"/>
    <property type="match status" value="1"/>
</dbReference>
<evidence type="ECO:0000313" key="4">
    <source>
        <dbReference type="EMBL" id="CAJ1948465.1"/>
    </source>
</evidence>
<dbReference type="SUPFAM" id="SSF46565">
    <property type="entry name" value="Chaperone J-domain"/>
    <property type="match status" value="1"/>
</dbReference>
<feature type="chain" id="PRO_5042068440" description="J domain-containing protein" evidence="2">
    <location>
        <begin position="27"/>
        <end position="417"/>
    </location>
</feature>
<dbReference type="GO" id="GO:0005829">
    <property type="term" value="C:cytosol"/>
    <property type="evidence" value="ECO:0007669"/>
    <property type="project" value="TreeGrafter"/>
</dbReference>
<evidence type="ECO:0000256" key="2">
    <source>
        <dbReference type="SAM" id="SignalP"/>
    </source>
</evidence>
<dbReference type="GO" id="GO:0051087">
    <property type="term" value="F:protein-folding chaperone binding"/>
    <property type="evidence" value="ECO:0007669"/>
    <property type="project" value="TreeGrafter"/>
</dbReference>
<comment type="caution">
    <text evidence="4">The sequence shown here is derived from an EMBL/GenBank/DDBJ whole genome shotgun (WGS) entry which is preliminary data.</text>
</comment>
<dbReference type="InterPro" id="IPR051339">
    <property type="entry name" value="DnaJ_subfamily_B"/>
</dbReference>
<keyword evidence="2" id="KW-0732">Signal</keyword>
<keyword evidence="5" id="KW-1185">Reference proteome</keyword>
<dbReference type="InterPro" id="IPR036869">
    <property type="entry name" value="J_dom_sf"/>
</dbReference>